<dbReference type="Proteomes" id="UP001161247">
    <property type="component" value="Chromosome 4"/>
</dbReference>
<proteinExistence type="predicted"/>
<dbReference type="InterPro" id="IPR000719">
    <property type="entry name" value="Prot_kinase_dom"/>
</dbReference>
<evidence type="ECO:0000256" key="1">
    <source>
        <dbReference type="SAM" id="MobiDB-lite"/>
    </source>
</evidence>
<dbReference type="InterPro" id="IPR054414">
    <property type="entry name" value="Ccdc124/Oxs1_C"/>
</dbReference>
<dbReference type="Pfam" id="PF06244">
    <property type="entry name" value="Ccdc124"/>
    <property type="match status" value="1"/>
</dbReference>
<dbReference type="InterPro" id="IPR046958">
    <property type="entry name" value="RBK1/2/STUNTED"/>
</dbReference>
<dbReference type="InterPro" id="IPR008271">
    <property type="entry name" value="Ser/Thr_kinase_AS"/>
</dbReference>
<dbReference type="GO" id="GO:0005524">
    <property type="term" value="F:ATP binding"/>
    <property type="evidence" value="ECO:0007669"/>
    <property type="project" value="InterPro"/>
</dbReference>
<dbReference type="Pfam" id="PF00069">
    <property type="entry name" value="Pkinase"/>
    <property type="match status" value="1"/>
</dbReference>
<dbReference type="PANTHER" id="PTHR47987:SF11">
    <property type="entry name" value="RECEPTOR-LIKE CYTOSOLIC SERINE_THREONINE-PROTEIN KINASE RBK1 ISOFORM X1"/>
    <property type="match status" value="1"/>
</dbReference>
<feature type="region of interest" description="Disordered" evidence="1">
    <location>
        <begin position="468"/>
        <end position="490"/>
    </location>
</feature>
<dbReference type="InterPro" id="IPR011009">
    <property type="entry name" value="Kinase-like_dom_sf"/>
</dbReference>
<evidence type="ECO:0000259" key="2">
    <source>
        <dbReference type="SMART" id="SM00220"/>
    </source>
</evidence>
<dbReference type="SUPFAM" id="SSF56112">
    <property type="entry name" value="Protein kinase-like (PK-like)"/>
    <property type="match status" value="1"/>
</dbReference>
<dbReference type="Gene3D" id="3.30.200.20">
    <property type="entry name" value="Phosphorylase Kinase, domain 1"/>
    <property type="match status" value="1"/>
</dbReference>
<organism evidence="3 4">
    <name type="scientific">Oldenlandia corymbosa var. corymbosa</name>
    <dbReference type="NCBI Taxonomy" id="529605"/>
    <lineage>
        <taxon>Eukaryota</taxon>
        <taxon>Viridiplantae</taxon>
        <taxon>Streptophyta</taxon>
        <taxon>Embryophyta</taxon>
        <taxon>Tracheophyta</taxon>
        <taxon>Spermatophyta</taxon>
        <taxon>Magnoliopsida</taxon>
        <taxon>eudicotyledons</taxon>
        <taxon>Gunneridae</taxon>
        <taxon>Pentapetalae</taxon>
        <taxon>asterids</taxon>
        <taxon>lamiids</taxon>
        <taxon>Gentianales</taxon>
        <taxon>Rubiaceae</taxon>
        <taxon>Rubioideae</taxon>
        <taxon>Spermacoceae</taxon>
        <taxon>Hedyotis-Oldenlandia complex</taxon>
        <taxon>Oldenlandia</taxon>
    </lineage>
</organism>
<dbReference type="SMART" id="SM00220">
    <property type="entry name" value="S_TKc"/>
    <property type="match status" value="1"/>
</dbReference>
<feature type="region of interest" description="Disordered" evidence="1">
    <location>
        <begin position="1"/>
        <end position="70"/>
    </location>
</feature>
<dbReference type="PANTHER" id="PTHR47987">
    <property type="entry name" value="OS08G0249100 PROTEIN"/>
    <property type="match status" value="1"/>
</dbReference>
<sequence length="859" mass="96970">MPKKMGVNSKAEAARARKSAAESDRKDRETREKEEQYWREAEGAKSRAAKKKEEEAEKRAEAAARKAEAKRLAELEEKELEKALKKPDKKANRVAVPLPKVTEAELRRRREEEQAAILRKAEEEKRKSSRTAAEEEYERMVLVENRNRDDSILEASTIEEAIAQMTVADSLPVDKHPEKRLKASFKAFEEAELPRLKEEKPGLTHTQYKDMIWKLWKKSPDNPLNQYLRDFFGTDVVVSAVNGSYIPTEVCPFAFLYEIWTTPGSGRKIMGGLVVTGWKYSWIDGLKSTYQPLASAQNNQRVGSKKRTIIIGLKSDNYSREILLRLLNVVVVPGDNVLAIHVNDGNSNFDANTFHIHEDLCKSKQVDFQVKVCIGSCYIAELSHQVRIHYATILAVGCSSPWPKDSKINKYLKALPPSCSLLVMDHGGRMLTQKWGTSQQGSPASRVVLRRLSAPFVSEFSSQRRSESGCHLQKSLTVPSSSGSSPTEQAANERKLLGVRKNMSIPQVTHKLFEKLATLEVKGYSRRFSQEELKLATKEFCLEMLIGEGGCSKVYRAILEDGQAAAVKVLNDSPNSEEDLLREVEILSSLNHENIIRLLGFCYCKDLRAVVYILLKESLRQKLKQLNWDERMQLAIGVAKALDYLHSFCPPIIHRDVKSSNILLCENNKPQLSDFGAATVLHQNHPASSPVITKPIHVVGTFGYLAPEYMMYGRVDEKIDVYSYGVVLLELITGKEAIQTKSSCLSGQESLVLWARSLLSSGLYERLIDPNLEEKYDKDEMKVMMIAARLCLLHSSSRRPTMKTVLRLLEEPENWLEMQRNREELLNGNNTATTISSSNGQIEINEDSLLNETLLGEDN</sequence>
<dbReference type="GO" id="GO:0004672">
    <property type="term" value="F:protein kinase activity"/>
    <property type="evidence" value="ECO:0007669"/>
    <property type="project" value="InterPro"/>
</dbReference>
<protein>
    <submittedName>
        <fullName evidence="3">OLC1v1003570C1</fullName>
    </submittedName>
</protein>
<feature type="domain" description="Protein kinase" evidence="2">
    <location>
        <begin position="540"/>
        <end position="816"/>
    </location>
</feature>
<accession>A0AAV1DDB5</accession>
<name>A0AAV1DDB5_OLDCO</name>
<reference evidence="3" key="1">
    <citation type="submission" date="2023-03" db="EMBL/GenBank/DDBJ databases">
        <authorList>
            <person name="Julca I."/>
        </authorList>
    </citation>
    <scope>NUCLEOTIDE SEQUENCE</scope>
</reference>
<feature type="compositionally biased region" description="Basic and acidic residues" evidence="1">
    <location>
        <begin position="12"/>
        <end position="70"/>
    </location>
</feature>
<dbReference type="EMBL" id="OX459121">
    <property type="protein sequence ID" value="CAI9104807.1"/>
    <property type="molecule type" value="Genomic_DNA"/>
</dbReference>
<evidence type="ECO:0000313" key="4">
    <source>
        <dbReference type="Proteomes" id="UP001161247"/>
    </source>
</evidence>
<dbReference type="PROSITE" id="PS00108">
    <property type="entry name" value="PROTEIN_KINASE_ST"/>
    <property type="match status" value="1"/>
</dbReference>
<evidence type="ECO:0000313" key="3">
    <source>
        <dbReference type="EMBL" id="CAI9104807.1"/>
    </source>
</evidence>
<dbReference type="Gene3D" id="1.10.510.10">
    <property type="entry name" value="Transferase(Phosphotransferase) domain 1"/>
    <property type="match status" value="1"/>
</dbReference>
<gene>
    <name evidence="3" type="ORF">OLC1_LOCUS13651</name>
</gene>
<keyword evidence="4" id="KW-1185">Reference proteome</keyword>
<dbReference type="FunFam" id="3.30.200.20:FF:000268">
    <property type="entry name" value="probable receptor-like serine/threonine-protein kinase At5g57670"/>
    <property type="match status" value="1"/>
</dbReference>
<dbReference type="AlphaFoldDB" id="A0AAV1DDB5"/>